<evidence type="ECO:0000259" key="4">
    <source>
        <dbReference type="Pfam" id="PF00891"/>
    </source>
</evidence>
<evidence type="ECO:0000256" key="2">
    <source>
        <dbReference type="ARBA" id="ARBA00022679"/>
    </source>
</evidence>
<dbReference type="InterPro" id="IPR036388">
    <property type="entry name" value="WH-like_DNA-bd_sf"/>
</dbReference>
<keyword evidence="2" id="KW-0808">Transferase</keyword>
<dbReference type="Gene3D" id="1.10.10.10">
    <property type="entry name" value="Winged helix-like DNA-binding domain superfamily/Winged helix DNA-binding domain"/>
    <property type="match status" value="1"/>
</dbReference>
<gene>
    <name evidence="5" type="ORF">PT974_04933</name>
</gene>
<dbReference type="InterPro" id="IPR036390">
    <property type="entry name" value="WH_DNA-bd_sf"/>
</dbReference>
<dbReference type="PANTHER" id="PTHR43712">
    <property type="entry name" value="PUTATIVE (AFU_ORTHOLOGUE AFUA_4G14580)-RELATED"/>
    <property type="match status" value="1"/>
</dbReference>
<dbReference type="PIRSF" id="PIRSF005739">
    <property type="entry name" value="O-mtase"/>
    <property type="match status" value="1"/>
</dbReference>
<evidence type="ECO:0000256" key="1">
    <source>
        <dbReference type="ARBA" id="ARBA00022603"/>
    </source>
</evidence>
<evidence type="ECO:0000313" key="5">
    <source>
        <dbReference type="EMBL" id="KAK5994458.1"/>
    </source>
</evidence>
<dbReference type="Proteomes" id="UP001338125">
    <property type="component" value="Unassembled WGS sequence"/>
</dbReference>
<dbReference type="Pfam" id="PF00891">
    <property type="entry name" value="Methyltransf_2"/>
    <property type="match status" value="1"/>
</dbReference>
<keyword evidence="6" id="KW-1185">Reference proteome</keyword>
<sequence>MAANTDIDALVECLYQAANQSDEARCKARDALQNLQLRLETPHDAYNRFAYMHLEITFARIAEDLQIYQILVESGQPVSVAGLSAKTGAALLFTRRVLRYLASVGQIQETGKDEFAANELTKILAEPGYRGTIYHTFENVGPALQVLPSFFAETKYQDINDAAKTAAQRAFQTDLPMFSWLPTQPERFEPLQQTMSAQPKAAVPWFSAFPFEKELGEFAGPHALVDVGGGFGHQCIALLSAFPQLRERLVVQDLPQTLEHMSPLDGVQATSHDFFKEQPIKGARFYYLRNILHDWPDEKAIAILSHLKDALAPGSQILIDEIIMPNVNAHWHSTSLDMIMMSCLGSRERTVDDWHSLLDAAGLQAVRISTYMPRRADSIIQVIPK</sequence>
<keyword evidence="3" id="KW-0949">S-adenosyl-L-methionine</keyword>
<dbReference type="SUPFAM" id="SSF46785">
    <property type="entry name" value="Winged helix' DNA-binding domain"/>
    <property type="match status" value="1"/>
</dbReference>
<dbReference type="EMBL" id="JAVFKD010000010">
    <property type="protein sequence ID" value="KAK5994458.1"/>
    <property type="molecule type" value="Genomic_DNA"/>
</dbReference>
<dbReference type="Gene3D" id="3.40.50.150">
    <property type="entry name" value="Vaccinia Virus protein VP39"/>
    <property type="match status" value="1"/>
</dbReference>
<evidence type="ECO:0000256" key="3">
    <source>
        <dbReference type="ARBA" id="ARBA00022691"/>
    </source>
</evidence>
<comment type="caution">
    <text evidence="5">The sequence shown here is derived from an EMBL/GenBank/DDBJ whole genome shotgun (WGS) entry which is preliminary data.</text>
</comment>
<keyword evidence="1" id="KW-0489">Methyltransferase</keyword>
<dbReference type="InterPro" id="IPR016461">
    <property type="entry name" value="COMT-like"/>
</dbReference>
<organism evidence="5 6">
    <name type="scientific">Cladobotryum mycophilum</name>
    <dbReference type="NCBI Taxonomy" id="491253"/>
    <lineage>
        <taxon>Eukaryota</taxon>
        <taxon>Fungi</taxon>
        <taxon>Dikarya</taxon>
        <taxon>Ascomycota</taxon>
        <taxon>Pezizomycotina</taxon>
        <taxon>Sordariomycetes</taxon>
        <taxon>Hypocreomycetidae</taxon>
        <taxon>Hypocreales</taxon>
        <taxon>Hypocreaceae</taxon>
        <taxon>Cladobotryum</taxon>
    </lineage>
</organism>
<evidence type="ECO:0000313" key="6">
    <source>
        <dbReference type="Proteomes" id="UP001338125"/>
    </source>
</evidence>
<name>A0ABR0SQS3_9HYPO</name>
<dbReference type="InterPro" id="IPR029063">
    <property type="entry name" value="SAM-dependent_MTases_sf"/>
</dbReference>
<reference evidence="5 6" key="1">
    <citation type="submission" date="2024-01" db="EMBL/GenBank/DDBJ databases">
        <title>Complete genome of Cladobotryum mycophilum ATHUM6906.</title>
        <authorList>
            <person name="Christinaki A.C."/>
            <person name="Myridakis A.I."/>
            <person name="Kouvelis V.N."/>
        </authorList>
    </citation>
    <scope>NUCLEOTIDE SEQUENCE [LARGE SCALE GENOMIC DNA]</scope>
    <source>
        <strain evidence="5 6">ATHUM6906</strain>
    </source>
</reference>
<dbReference type="SUPFAM" id="SSF53335">
    <property type="entry name" value="S-adenosyl-L-methionine-dependent methyltransferases"/>
    <property type="match status" value="1"/>
</dbReference>
<dbReference type="PROSITE" id="PS51683">
    <property type="entry name" value="SAM_OMT_II"/>
    <property type="match status" value="1"/>
</dbReference>
<accession>A0ABR0SQS3</accession>
<dbReference type="PANTHER" id="PTHR43712:SF2">
    <property type="entry name" value="O-METHYLTRANSFERASE CICE"/>
    <property type="match status" value="1"/>
</dbReference>
<proteinExistence type="predicted"/>
<protein>
    <submittedName>
        <fullName evidence="5">Demethylsterigmatocystin 6-O-methyltransferase</fullName>
    </submittedName>
</protein>
<feature type="domain" description="O-methyltransferase C-terminal" evidence="4">
    <location>
        <begin position="218"/>
        <end position="363"/>
    </location>
</feature>
<dbReference type="InterPro" id="IPR001077">
    <property type="entry name" value="COMT_C"/>
</dbReference>